<dbReference type="STRING" id="1798531.A2392_03155"/>
<dbReference type="GO" id="GO:0005886">
    <property type="term" value="C:plasma membrane"/>
    <property type="evidence" value="ECO:0007669"/>
    <property type="project" value="TreeGrafter"/>
</dbReference>
<name>A0A1F6FJD2_9BACT</name>
<feature type="transmembrane region" description="Helical" evidence="6">
    <location>
        <begin position="42"/>
        <end position="66"/>
    </location>
</feature>
<evidence type="ECO:0000256" key="2">
    <source>
        <dbReference type="ARBA" id="ARBA00009399"/>
    </source>
</evidence>
<dbReference type="PANTHER" id="PTHR38459:SF1">
    <property type="entry name" value="PROPHAGE BACTOPRENOL-LINKED GLUCOSE TRANSLOCASE HOMOLOG"/>
    <property type="match status" value="1"/>
</dbReference>
<comment type="caution">
    <text evidence="8">The sequence shown here is derived from an EMBL/GenBank/DDBJ whole genome shotgun (WGS) entry which is preliminary data.</text>
</comment>
<organism evidence="8 9">
    <name type="scientific">Candidatus Kaiserbacteria bacterium RIFOXYB1_FULL_46_14</name>
    <dbReference type="NCBI Taxonomy" id="1798531"/>
    <lineage>
        <taxon>Bacteria</taxon>
        <taxon>Candidatus Kaiseribacteriota</taxon>
    </lineage>
</organism>
<protein>
    <recommendedName>
        <fullName evidence="7">GtrA/DPMS transmembrane domain-containing protein</fullName>
    </recommendedName>
</protein>
<reference evidence="8 9" key="1">
    <citation type="journal article" date="2016" name="Nat. Commun.">
        <title>Thousands of microbial genomes shed light on interconnected biogeochemical processes in an aquifer system.</title>
        <authorList>
            <person name="Anantharaman K."/>
            <person name="Brown C.T."/>
            <person name="Hug L.A."/>
            <person name="Sharon I."/>
            <person name="Castelle C.J."/>
            <person name="Probst A.J."/>
            <person name="Thomas B.C."/>
            <person name="Singh A."/>
            <person name="Wilkins M.J."/>
            <person name="Karaoz U."/>
            <person name="Brodie E.L."/>
            <person name="Williams K.H."/>
            <person name="Hubbard S.S."/>
            <person name="Banfield J.F."/>
        </authorList>
    </citation>
    <scope>NUCLEOTIDE SEQUENCE [LARGE SCALE GENOMIC DNA]</scope>
</reference>
<sequence>MPQPSILKRLLSRGSKYAMVGFATFLLDLGILFTLVKFTAVPYSFAVAIGFLIGVSINFSISYYWVYAGTTRRFHHGYFLFLIVAIIGAFVITISTSWLVEVFALPLLVARVMVGGVVGVIGFLLNTFLNFRLL</sequence>
<dbReference type="Proteomes" id="UP000177395">
    <property type="component" value="Unassembled WGS sequence"/>
</dbReference>
<gene>
    <name evidence="8" type="ORF">A2392_03155</name>
</gene>
<accession>A0A1F6FJD2</accession>
<dbReference type="GO" id="GO:0000271">
    <property type="term" value="P:polysaccharide biosynthetic process"/>
    <property type="evidence" value="ECO:0007669"/>
    <property type="project" value="InterPro"/>
</dbReference>
<keyword evidence="4 6" id="KW-1133">Transmembrane helix</keyword>
<feature type="transmembrane region" description="Helical" evidence="6">
    <location>
        <begin position="112"/>
        <end position="131"/>
    </location>
</feature>
<evidence type="ECO:0000256" key="6">
    <source>
        <dbReference type="SAM" id="Phobius"/>
    </source>
</evidence>
<evidence type="ECO:0000256" key="4">
    <source>
        <dbReference type="ARBA" id="ARBA00022989"/>
    </source>
</evidence>
<evidence type="ECO:0000259" key="7">
    <source>
        <dbReference type="Pfam" id="PF04138"/>
    </source>
</evidence>
<comment type="similarity">
    <text evidence="2">Belongs to the GtrA family.</text>
</comment>
<feature type="domain" description="GtrA/DPMS transmembrane" evidence="7">
    <location>
        <begin position="16"/>
        <end position="131"/>
    </location>
</feature>
<evidence type="ECO:0000256" key="5">
    <source>
        <dbReference type="ARBA" id="ARBA00023136"/>
    </source>
</evidence>
<evidence type="ECO:0000313" key="9">
    <source>
        <dbReference type="Proteomes" id="UP000177395"/>
    </source>
</evidence>
<proteinExistence type="inferred from homology"/>
<dbReference type="InterPro" id="IPR051401">
    <property type="entry name" value="GtrA_CellWall_Glycosyl"/>
</dbReference>
<dbReference type="Pfam" id="PF04138">
    <property type="entry name" value="GtrA_DPMS_TM"/>
    <property type="match status" value="1"/>
</dbReference>
<evidence type="ECO:0000256" key="3">
    <source>
        <dbReference type="ARBA" id="ARBA00022692"/>
    </source>
</evidence>
<feature type="transmembrane region" description="Helical" evidence="6">
    <location>
        <begin position="78"/>
        <end position="100"/>
    </location>
</feature>
<dbReference type="AlphaFoldDB" id="A0A1F6FJD2"/>
<dbReference type="InterPro" id="IPR007267">
    <property type="entry name" value="GtrA_DPMS_TM"/>
</dbReference>
<keyword evidence="5 6" id="KW-0472">Membrane</keyword>
<keyword evidence="3 6" id="KW-0812">Transmembrane</keyword>
<dbReference type="PANTHER" id="PTHR38459">
    <property type="entry name" value="PROPHAGE BACTOPRENOL-LINKED GLUCOSE TRANSLOCASE HOMOLOG"/>
    <property type="match status" value="1"/>
</dbReference>
<dbReference type="EMBL" id="MFMS01000003">
    <property type="protein sequence ID" value="OGG85972.1"/>
    <property type="molecule type" value="Genomic_DNA"/>
</dbReference>
<evidence type="ECO:0000313" key="8">
    <source>
        <dbReference type="EMBL" id="OGG85972.1"/>
    </source>
</evidence>
<feature type="transmembrane region" description="Helical" evidence="6">
    <location>
        <begin position="17"/>
        <end position="36"/>
    </location>
</feature>
<comment type="subcellular location">
    <subcellularLocation>
        <location evidence="1">Membrane</location>
        <topology evidence="1">Multi-pass membrane protein</topology>
    </subcellularLocation>
</comment>
<evidence type="ECO:0000256" key="1">
    <source>
        <dbReference type="ARBA" id="ARBA00004141"/>
    </source>
</evidence>